<accession>A0A7J6BX65</accession>
<keyword evidence="3" id="KW-1185">Reference proteome</keyword>
<gene>
    <name evidence="2" type="ORF">G5714_019715</name>
</gene>
<name>A0A7J6BX65_9TELE</name>
<feature type="compositionally biased region" description="Polar residues" evidence="1">
    <location>
        <begin position="62"/>
        <end position="74"/>
    </location>
</feature>
<dbReference type="AlphaFoldDB" id="A0A7J6BX65"/>
<organism evidence="2 3">
    <name type="scientific">Onychostoma macrolepis</name>
    <dbReference type="NCBI Taxonomy" id="369639"/>
    <lineage>
        <taxon>Eukaryota</taxon>
        <taxon>Metazoa</taxon>
        <taxon>Chordata</taxon>
        <taxon>Craniata</taxon>
        <taxon>Vertebrata</taxon>
        <taxon>Euteleostomi</taxon>
        <taxon>Actinopterygii</taxon>
        <taxon>Neopterygii</taxon>
        <taxon>Teleostei</taxon>
        <taxon>Ostariophysi</taxon>
        <taxon>Cypriniformes</taxon>
        <taxon>Cyprinidae</taxon>
        <taxon>Acrossocheilinae</taxon>
        <taxon>Onychostoma</taxon>
    </lineage>
</organism>
<evidence type="ECO:0000256" key="1">
    <source>
        <dbReference type="SAM" id="MobiDB-lite"/>
    </source>
</evidence>
<proteinExistence type="predicted"/>
<feature type="region of interest" description="Disordered" evidence="1">
    <location>
        <begin position="62"/>
        <end position="102"/>
    </location>
</feature>
<comment type="caution">
    <text evidence="2">The sequence shown here is derived from an EMBL/GenBank/DDBJ whole genome shotgun (WGS) entry which is preliminary data.</text>
</comment>
<evidence type="ECO:0000313" key="2">
    <source>
        <dbReference type="EMBL" id="KAF4099589.1"/>
    </source>
</evidence>
<evidence type="ECO:0000313" key="3">
    <source>
        <dbReference type="Proteomes" id="UP000579812"/>
    </source>
</evidence>
<sequence>MPHCFWRSCRAPLHTADGHGECVSYLAAHAETALTETECPHCEDMSLASLHSRIVFFSESDSAPRTLPLPSSQEPVRKKQRGRGCKRAEMSELTPAQTPHTSLSPTRAVLPVFFSRPDQCPSAAASDLVSFGGSEDEVLDNSVSLAASDAEELSGSVASVTDGWPEVWIFSLFLAQQDCYIFTAKTFSKPVGQTLKTEKQVVFGINMWKSLLLVQSGDPGDDRHDISSEEVLTDPELVRHEGFQDEGEGKRDRPPVYLTTVTTLANLL</sequence>
<dbReference type="EMBL" id="JAAMOB010000020">
    <property type="protein sequence ID" value="KAF4099589.1"/>
    <property type="molecule type" value="Genomic_DNA"/>
</dbReference>
<dbReference type="Proteomes" id="UP000579812">
    <property type="component" value="Unassembled WGS sequence"/>
</dbReference>
<protein>
    <submittedName>
        <fullName evidence="2">Uncharacterized protein</fullName>
    </submittedName>
</protein>
<reference evidence="2 3" key="1">
    <citation type="submission" date="2020-04" db="EMBL/GenBank/DDBJ databases">
        <title>Chromosome-level genome assembly of a cyprinid fish Onychostoma macrolepis by integration of Nanopore Sequencing, Bionano and Hi-C technology.</title>
        <authorList>
            <person name="Wang D."/>
        </authorList>
    </citation>
    <scope>NUCLEOTIDE SEQUENCE [LARGE SCALE GENOMIC DNA]</scope>
    <source>
        <strain evidence="2">SWU-2019</strain>
        <tissue evidence="2">Muscle</tissue>
    </source>
</reference>